<gene>
    <name evidence="3" type="ORF">CROQUDRAFT_649787</name>
</gene>
<sequence length="557" mass="60379">MASFLSDAKARLQHNNMLSLAPKDIKNLAEIISTEKAVITSSSRLSTDYRKAADALKEWGMGEGDDLADVLPKLAILLGHLADAQSRFSDHDGTYRIHFKSVRMREENLATMKKNKDTLQGKIATLEKKITKMSSENKDLPTLTTRLQDFRAELVILDHSVLTEEARLSDFKRDTVREGLGLRLGAMLELAEKMTIICELGKMLVAEVPTDKMPLGGVRSPYQGAAKTQSILDEAQRCLTEVIFNPCPGGIITNTEADENVQTSSPELNRPSTSSQPPQSMQSDSKASGLPAGDHKYLSDGNLPPYHSESRHVDQAAYSSFDTQLSSSALPYAQEPSLPPKRAYSPPPRLELSHTPRGSHSAVRTDDPDPIAAAAARLRNNYDDSFYIRGSDGIPRSTGPGNPPTETRPAPEPSYGLSSSESDSTTLPTQATHSHESASRMEPASAPSPRVPVHRPSNPSMSGSGSGWQEPRTTNAGAFRRAGGMNGAHTPTRTEYESAESRVAVPPLNVNKRASKLENGYSTPERSMSHATPTNSLPPSSAHSAGFAQNRYVTNLD</sequence>
<proteinExistence type="predicted"/>
<evidence type="ECO:0000256" key="1">
    <source>
        <dbReference type="SAM" id="Coils"/>
    </source>
</evidence>
<feature type="coiled-coil region" evidence="1">
    <location>
        <begin position="109"/>
        <end position="136"/>
    </location>
</feature>
<organism evidence="3 4">
    <name type="scientific">Cronartium quercuum f. sp. fusiforme G11</name>
    <dbReference type="NCBI Taxonomy" id="708437"/>
    <lineage>
        <taxon>Eukaryota</taxon>
        <taxon>Fungi</taxon>
        <taxon>Dikarya</taxon>
        <taxon>Basidiomycota</taxon>
        <taxon>Pucciniomycotina</taxon>
        <taxon>Pucciniomycetes</taxon>
        <taxon>Pucciniales</taxon>
        <taxon>Coleosporiaceae</taxon>
        <taxon>Cronartium</taxon>
    </lineage>
</organism>
<dbReference type="Pfam" id="PF13805">
    <property type="entry name" value="Pil1"/>
    <property type="match status" value="1"/>
</dbReference>
<dbReference type="GO" id="GO:0005886">
    <property type="term" value="C:plasma membrane"/>
    <property type="evidence" value="ECO:0007669"/>
    <property type="project" value="TreeGrafter"/>
</dbReference>
<protein>
    <recommendedName>
        <fullName evidence="5">Eisosome component PIL1-domain-containing protein</fullName>
    </recommendedName>
</protein>
<reference evidence="3" key="1">
    <citation type="submission" date="2013-11" db="EMBL/GenBank/DDBJ databases">
        <title>Genome sequence of the fusiform rust pathogen reveals effectors for host alternation and coevolution with pine.</title>
        <authorList>
            <consortium name="DOE Joint Genome Institute"/>
            <person name="Smith K."/>
            <person name="Pendleton A."/>
            <person name="Kubisiak T."/>
            <person name="Anderson C."/>
            <person name="Salamov A."/>
            <person name="Aerts A."/>
            <person name="Riley R."/>
            <person name="Clum A."/>
            <person name="Lindquist E."/>
            <person name="Ence D."/>
            <person name="Campbell M."/>
            <person name="Kronenberg Z."/>
            <person name="Feau N."/>
            <person name="Dhillon B."/>
            <person name="Hamelin R."/>
            <person name="Burleigh J."/>
            <person name="Smith J."/>
            <person name="Yandell M."/>
            <person name="Nelson C."/>
            <person name="Grigoriev I."/>
            <person name="Davis J."/>
        </authorList>
    </citation>
    <scope>NUCLEOTIDE SEQUENCE</scope>
    <source>
        <strain evidence="3">G11</strain>
    </source>
</reference>
<keyword evidence="4" id="KW-1185">Reference proteome</keyword>
<feature type="region of interest" description="Disordered" evidence="2">
    <location>
        <begin position="259"/>
        <end position="312"/>
    </location>
</feature>
<feature type="compositionally biased region" description="Polar residues" evidence="2">
    <location>
        <begin position="520"/>
        <end position="543"/>
    </location>
</feature>
<dbReference type="InterPro" id="IPR028245">
    <property type="entry name" value="PIL1/LSP1"/>
</dbReference>
<dbReference type="AlphaFoldDB" id="A0A9P6NS26"/>
<dbReference type="PANTHER" id="PTHR31962:SF6">
    <property type="entry name" value="EISOSOME COMPONENT PIL1-DOMAIN-CONTAINING PROTEIN"/>
    <property type="match status" value="1"/>
</dbReference>
<keyword evidence="1" id="KW-0175">Coiled coil</keyword>
<dbReference type="GO" id="GO:0006897">
    <property type="term" value="P:endocytosis"/>
    <property type="evidence" value="ECO:0007669"/>
    <property type="project" value="TreeGrafter"/>
</dbReference>
<dbReference type="GO" id="GO:0036286">
    <property type="term" value="C:eisosome filament"/>
    <property type="evidence" value="ECO:0007669"/>
    <property type="project" value="TreeGrafter"/>
</dbReference>
<dbReference type="GO" id="GO:0008289">
    <property type="term" value="F:lipid binding"/>
    <property type="evidence" value="ECO:0007669"/>
    <property type="project" value="TreeGrafter"/>
</dbReference>
<feature type="region of interest" description="Disordered" evidence="2">
    <location>
        <begin position="330"/>
        <end position="367"/>
    </location>
</feature>
<name>A0A9P6NS26_9BASI</name>
<comment type="caution">
    <text evidence="3">The sequence shown here is derived from an EMBL/GenBank/DDBJ whole genome shotgun (WGS) entry which is preliminary data.</text>
</comment>
<evidence type="ECO:0000256" key="2">
    <source>
        <dbReference type="SAM" id="MobiDB-lite"/>
    </source>
</evidence>
<feature type="compositionally biased region" description="Low complexity" evidence="2">
    <location>
        <begin position="271"/>
        <end position="285"/>
    </location>
</feature>
<dbReference type="OrthoDB" id="5599269at2759"/>
<evidence type="ECO:0000313" key="4">
    <source>
        <dbReference type="Proteomes" id="UP000886653"/>
    </source>
</evidence>
<feature type="compositionally biased region" description="Polar residues" evidence="2">
    <location>
        <begin position="416"/>
        <end position="432"/>
    </location>
</feature>
<dbReference type="EMBL" id="MU167208">
    <property type="protein sequence ID" value="KAG0152385.1"/>
    <property type="molecule type" value="Genomic_DNA"/>
</dbReference>
<dbReference type="GO" id="GO:0070941">
    <property type="term" value="P:eisosome assembly"/>
    <property type="evidence" value="ECO:0007669"/>
    <property type="project" value="TreeGrafter"/>
</dbReference>
<dbReference type="Gene3D" id="1.20.1270.60">
    <property type="entry name" value="Arfaptin homology (AH) domain/BAR domain"/>
    <property type="match status" value="1"/>
</dbReference>
<dbReference type="Proteomes" id="UP000886653">
    <property type="component" value="Unassembled WGS sequence"/>
</dbReference>
<feature type="region of interest" description="Disordered" evidence="2">
    <location>
        <begin position="385"/>
        <end position="557"/>
    </location>
</feature>
<dbReference type="PANTHER" id="PTHR31962">
    <property type="entry name" value="SPHINGOLIPID LONG CHAIN BASE-RESPONSIVE PROTEIN PIL1"/>
    <property type="match status" value="1"/>
</dbReference>
<evidence type="ECO:0008006" key="5">
    <source>
        <dbReference type="Google" id="ProtNLM"/>
    </source>
</evidence>
<evidence type="ECO:0000313" key="3">
    <source>
        <dbReference type="EMBL" id="KAG0152385.1"/>
    </source>
</evidence>
<accession>A0A9P6NS26</accession>
<dbReference type="InterPro" id="IPR027267">
    <property type="entry name" value="AH/BAR_dom_sf"/>
</dbReference>